<reference evidence="7" key="1">
    <citation type="submission" date="2022-03" db="EMBL/GenBank/DDBJ databases">
        <authorList>
            <person name="Legras J.-L."/>
            <person name="Devillers H."/>
            <person name="Grondin C."/>
        </authorList>
    </citation>
    <scope>NUCLEOTIDE SEQUENCE</scope>
    <source>
        <strain evidence="7">CLIB 1423</strain>
    </source>
</reference>
<evidence type="ECO:0000256" key="4">
    <source>
        <dbReference type="ARBA" id="ARBA00023242"/>
    </source>
</evidence>
<keyword evidence="2" id="KW-0813">Transport</keyword>
<dbReference type="PROSITE" id="PS50166">
    <property type="entry name" value="IMPORTIN_B_NT"/>
    <property type="match status" value="1"/>
</dbReference>
<dbReference type="AlphaFoldDB" id="A0A9P0QKH4"/>
<keyword evidence="8" id="KW-1185">Reference proteome</keyword>
<dbReference type="GO" id="GO:0005635">
    <property type="term" value="C:nuclear envelope"/>
    <property type="evidence" value="ECO:0007669"/>
    <property type="project" value="TreeGrafter"/>
</dbReference>
<feature type="domain" description="Importin N-terminal" evidence="6">
    <location>
        <begin position="31"/>
        <end position="111"/>
    </location>
</feature>
<keyword evidence="4" id="KW-0539">Nucleus</keyword>
<evidence type="ECO:0000256" key="5">
    <source>
        <dbReference type="SAM" id="MobiDB-lite"/>
    </source>
</evidence>
<dbReference type="EMBL" id="CAKXYY010000001">
    <property type="protein sequence ID" value="CAH2350316.1"/>
    <property type="molecule type" value="Genomic_DNA"/>
</dbReference>
<feature type="compositionally biased region" description="Acidic residues" evidence="5">
    <location>
        <begin position="954"/>
        <end position="978"/>
    </location>
</feature>
<dbReference type="Proteomes" id="UP000837801">
    <property type="component" value="Unassembled WGS sequence"/>
</dbReference>
<evidence type="ECO:0000256" key="1">
    <source>
        <dbReference type="ARBA" id="ARBA00004123"/>
    </source>
</evidence>
<dbReference type="Gene3D" id="1.25.10.10">
    <property type="entry name" value="Leucine-rich Repeat Variant"/>
    <property type="match status" value="1"/>
</dbReference>
<comment type="subcellular location">
    <subcellularLocation>
        <location evidence="1">Nucleus</location>
    </subcellularLocation>
</comment>
<dbReference type="InterPro" id="IPR001494">
    <property type="entry name" value="Importin-beta_N"/>
</dbReference>
<dbReference type="InterPro" id="IPR016024">
    <property type="entry name" value="ARM-type_fold"/>
</dbReference>
<dbReference type="GO" id="GO:0031267">
    <property type="term" value="F:small GTPase binding"/>
    <property type="evidence" value="ECO:0007669"/>
    <property type="project" value="InterPro"/>
</dbReference>
<dbReference type="InterPro" id="IPR056840">
    <property type="entry name" value="HEAT_IPO9_central"/>
</dbReference>
<dbReference type="PANTHER" id="PTHR10997">
    <property type="entry name" value="IMPORTIN-7, 8, 11"/>
    <property type="match status" value="1"/>
</dbReference>
<keyword evidence="3" id="KW-0653">Protein transport</keyword>
<evidence type="ECO:0000259" key="6">
    <source>
        <dbReference type="PROSITE" id="PS50166"/>
    </source>
</evidence>
<gene>
    <name evidence="7" type="ORF">CLIB1423_01S07338</name>
</gene>
<proteinExistence type="predicted"/>
<evidence type="ECO:0000256" key="3">
    <source>
        <dbReference type="ARBA" id="ARBA00022927"/>
    </source>
</evidence>
<dbReference type="SMART" id="SM00913">
    <property type="entry name" value="IBN_N"/>
    <property type="match status" value="1"/>
</dbReference>
<evidence type="ECO:0000256" key="2">
    <source>
        <dbReference type="ARBA" id="ARBA00022448"/>
    </source>
</evidence>
<dbReference type="GO" id="GO:0006606">
    <property type="term" value="P:protein import into nucleus"/>
    <property type="evidence" value="ECO:0007669"/>
    <property type="project" value="TreeGrafter"/>
</dbReference>
<dbReference type="SUPFAM" id="SSF48371">
    <property type="entry name" value="ARM repeat"/>
    <property type="match status" value="1"/>
</dbReference>
<name>A0A9P0QKH4_9ASCO</name>
<dbReference type="PANTHER" id="PTHR10997:SF9">
    <property type="entry name" value="IMPORTIN-9"/>
    <property type="match status" value="1"/>
</dbReference>
<dbReference type="GO" id="GO:0005829">
    <property type="term" value="C:cytosol"/>
    <property type="evidence" value="ECO:0007669"/>
    <property type="project" value="TreeGrafter"/>
</dbReference>
<protein>
    <submittedName>
        <fullName evidence="7">Importin subunit beta-5</fullName>
    </submittedName>
</protein>
<dbReference type="OrthoDB" id="431626at2759"/>
<feature type="region of interest" description="Disordered" evidence="5">
    <location>
        <begin position="946"/>
        <end position="978"/>
    </location>
</feature>
<organism evidence="7 8">
    <name type="scientific">[Candida] railenensis</name>
    <dbReference type="NCBI Taxonomy" id="45579"/>
    <lineage>
        <taxon>Eukaryota</taxon>
        <taxon>Fungi</taxon>
        <taxon>Dikarya</taxon>
        <taxon>Ascomycota</taxon>
        <taxon>Saccharomycotina</taxon>
        <taxon>Pichiomycetes</taxon>
        <taxon>Debaryomycetaceae</taxon>
        <taxon>Kurtzmaniella</taxon>
    </lineage>
</organism>
<comment type="caution">
    <text evidence="7">The sequence shown here is derived from an EMBL/GenBank/DDBJ whole genome shotgun (WGS) entry which is preliminary data.</text>
</comment>
<dbReference type="InterPro" id="IPR011989">
    <property type="entry name" value="ARM-like"/>
</dbReference>
<evidence type="ECO:0000313" key="8">
    <source>
        <dbReference type="Proteomes" id="UP000837801"/>
    </source>
</evidence>
<evidence type="ECO:0000313" key="7">
    <source>
        <dbReference type="EMBL" id="CAH2350316.1"/>
    </source>
</evidence>
<sequence length="1050" mass="118538">MSYFSPSIQDKIILDLVVGQNSSDNNVRTGAEIQFNEFVSKDPSAATHSLIRYALDQEDNFPIDIRQSCLLHLKRCIPKYWSMGFRSFIGPPVQQELKGFIRDQLLNLAITSQHSKIRNGAAYVIVQIAAADFPDEWPNLLQSLYESTTNTHDQVAIVGGITVLNDLFDDLITEEQFWEGRVGSELINHVMELLQNDELADETKTHVVSLYQNILKTLQSQEAFETDSRKQAVAEHIGSAMEVFLRLLERAQNTGNSANSDKIHLTNLHFRGNIYKVLNEFVSSFNKKVKYEHKKWMMQLIMTDLNSVGYVYNNIAVIGAPKEQLNLITTADLVDPKSTTAFLLIELVSALTALQHDISIQENSNALDTFINSLILCSQLPKDTIEDYEIDFNTYVTIVSSLSATMTVRDAINEFLSELNGKDVVELAKRVIYDMNSNSKHSFLLAECFLFILESIFMNEEDIEVDLPLVELLNKFTTFISYEYNQLLTSRCFLMLPKFFEKFESKLQIETFAANTFSNMVKFASEDTCGELTKASVLISSTLYSNLLNRNIKVIDKTSQLALLHIVLSIVEDSEEDTLAVLLEAITFAIGIDKLEAQKIISISGNVDEERVSVIDLIFKISFKEPSDIQLTIDSNECLKTLLEDIGIEDYLKNCENSLPFIFKTLQDNASNVDYSPTLSLALELLSIILDSAPNSEIPEQIFQYTFPLTQSLLLASSDDQILQIGGQVFNNLIEKGHKWIVNYHDGNKSGMDILLAVVSKFLSPELSDSAALFSGSIILTVIEKFSSILGNEFLSHILEATVKRLLISKEVITTENLITVFCNLVLSSPDDMINFLANNIRLVDSNTGISKNGLELVLPIWFSTFEIIRGYEHIKKNTLAIGKIFTLGDSRIESINVNGDIIPYAGDAIRTRSMQREQPDQYTQISANLKILKLLVGELSFQHQQPDAKDYLPENDDDVDEEVDGDDEGNDWEDMDDIGVPNFDKLKSYVDSDVEDEEHDDQNGNEDLKIILSQFFKECTTKNLGNFRKYYELLDDQEKKVISENVIFS</sequence>
<accession>A0A9P0QKH4</accession>
<dbReference type="Pfam" id="PF25018">
    <property type="entry name" value="HEAT_IPO9_c"/>
    <property type="match status" value="1"/>
</dbReference>